<dbReference type="Gene3D" id="1.10.630.10">
    <property type="entry name" value="Cytochrome P450"/>
    <property type="match status" value="1"/>
</dbReference>
<dbReference type="RefSeq" id="WP_125228863.1">
    <property type="nucleotide sequence ID" value="NZ_RQYT01000040.1"/>
</dbReference>
<evidence type="ECO:0000256" key="2">
    <source>
        <dbReference type="RuleBase" id="RU000461"/>
    </source>
</evidence>
<evidence type="ECO:0000313" key="3">
    <source>
        <dbReference type="EMBL" id="RRD48431.1"/>
    </source>
</evidence>
<comment type="similarity">
    <text evidence="1 2">Belongs to the cytochrome P450 family.</text>
</comment>
<organism evidence="3 4">
    <name type="scientific">Arachnia propionica</name>
    <dbReference type="NCBI Taxonomy" id="1750"/>
    <lineage>
        <taxon>Bacteria</taxon>
        <taxon>Bacillati</taxon>
        <taxon>Actinomycetota</taxon>
        <taxon>Actinomycetes</taxon>
        <taxon>Propionibacteriales</taxon>
        <taxon>Propionibacteriaceae</taxon>
        <taxon>Arachnia</taxon>
    </lineage>
</organism>
<dbReference type="GO" id="GO:0020037">
    <property type="term" value="F:heme binding"/>
    <property type="evidence" value="ECO:0007669"/>
    <property type="project" value="InterPro"/>
</dbReference>
<dbReference type="PRINTS" id="PR00385">
    <property type="entry name" value="P450"/>
</dbReference>
<dbReference type="AlphaFoldDB" id="A0A3P1WQ91"/>
<dbReference type="PRINTS" id="PR00359">
    <property type="entry name" value="BP450"/>
</dbReference>
<evidence type="ECO:0000313" key="4">
    <source>
        <dbReference type="Proteomes" id="UP000280935"/>
    </source>
</evidence>
<proteinExistence type="inferred from homology"/>
<evidence type="ECO:0000256" key="1">
    <source>
        <dbReference type="ARBA" id="ARBA00010617"/>
    </source>
</evidence>
<keyword evidence="2" id="KW-0349">Heme</keyword>
<dbReference type="GO" id="GO:0004497">
    <property type="term" value="F:monooxygenase activity"/>
    <property type="evidence" value="ECO:0007669"/>
    <property type="project" value="UniProtKB-KW"/>
</dbReference>
<dbReference type="InterPro" id="IPR002397">
    <property type="entry name" value="Cyt_P450_B"/>
</dbReference>
<dbReference type="InterPro" id="IPR017972">
    <property type="entry name" value="Cyt_P450_CS"/>
</dbReference>
<name>A0A3P1WQ91_9ACTN</name>
<dbReference type="Pfam" id="PF00067">
    <property type="entry name" value="p450"/>
    <property type="match status" value="1"/>
</dbReference>
<reference evidence="3 4" key="1">
    <citation type="submission" date="2018-11" db="EMBL/GenBank/DDBJ databases">
        <title>Genomes From Bacteria Associated with the Canine Oral Cavity: a Test Case for Automated Genome-Based Taxonomic Assignment.</title>
        <authorList>
            <person name="Coil D.A."/>
            <person name="Jospin G."/>
            <person name="Darling A.E."/>
            <person name="Wallis C."/>
            <person name="Davis I.J."/>
            <person name="Harris S."/>
            <person name="Eisen J.A."/>
            <person name="Holcombe L.J."/>
            <person name="O'Flynn C."/>
        </authorList>
    </citation>
    <scope>NUCLEOTIDE SEQUENCE [LARGE SCALE GENOMIC DNA]</scope>
    <source>
        <strain evidence="3 4">OH2822_COT-296</strain>
    </source>
</reference>
<dbReference type="EMBL" id="RQYT01000040">
    <property type="protein sequence ID" value="RRD48431.1"/>
    <property type="molecule type" value="Genomic_DNA"/>
</dbReference>
<sequence length="394" mass="43922">MTDRRKARRPEEAPGPRLERDGRVIRIRSLAAARQALRERHRTMQAGFTAEFIPKGLFRHHPILISDGPLHDEQRRKVGRFFAPKVVASRYGGLMKEVAERLLDEARAAGEFDLSDLALLYTVEVTAEVVGLTESSIPDMATRLVSFFNQPPLDITRPDLGRTRRDWIRAAVNGVVPVLRFHWADVRRAIRARRREPREDIISHLIAEGYSNADILVECVTYGTAGMVTTREFISMAAWHLLDDPDLLRRYLAAEEPERLSILAEILRLEPVVGHLYRRVVEPFDLSDGDTVVTAQEGDLIDVSTRDTNTDSEAVGTCPFQLHPGRPMPRGVDATGLTFGDGAHKCPGQPLALAEADALLVRLLPKAELLSAPVIGWDDLIEGYALTGLRLSIS</sequence>
<keyword evidence="2" id="KW-0503">Monooxygenase</keyword>
<keyword evidence="2" id="KW-0479">Metal-binding</keyword>
<dbReference type="CDD" id="cd00302">
    <property type="entry name" value="cytochrome_P450"/>
    <property type="match status" value="1"/>
</dbReference>
<dbReference type="PROSITE" id="PS00086">
    <property type="entry name" value="CYTOCHROME_P450"/>
    <property type="match status" value="1"/>
</dbReference>
<keyword evidence="2" id="KW-0408">Iron</keyword>
<gene>
    <name evidence="3" type="ORF">EII35_12845</name>
</gene>
<dbReference type="SUPFAM" id="SSF48264">
    <property type="entry name" value="Cytochrome P450"/>
    <property type="match status" value="1"/>
</dbReference>
<dbReference type="InterPro" id="IPR036396">
    <property type="entry name" value="Cyt_P450_sf"/>
</dbReference>
<accession>A0A3P1WQ91</accession>
<dbReference type="PANTHER" id="PTHR46696:SF1">
    <property type="entry name" value="CYTOCHROME P450 YJIB-RELATED"/>
    <property type="match status" value="1"/>
</dbReference>
<protein>
    <submittedName>
        <fullName evidence="3">Cytochrome P450</fullName>
    </submittedName>
</protein>
<dbReference type="Proteomes" id="UP000280935">
    <property type="component" value="Unassembled WGS sequence"/>
</dbReference>
<keyword evidence="2" id="KW-0560">Oxidoreductase</keyword>
<dbReference type="GO" id="GO:0005506">
    <property type="term" value="F:iron ion binding"/>
    <property type="evidence" value="ECO:0007669"/>
    <property type="project" value="InterPro"/>
</dbReference>
<dbReference type="GO" id="GO:0016705">
    <property type="term" value="F:oxidoreductase activity, acting on paired donors, with incorporation or reduction of molecular oxygen"/>
    <property type="evidence" value="ECO:0007669"/>
    <property type="project" value="InterPro"/>
</dbReference>
<dbReference type="InterPro" id="IPR001128">
    <property type="entry name" value="Cyt_P450"/>
</dbReference>
<dbReference type="OrthoDB" id="54272at2"/>
<dbReference type="PANTHER" id="PTHR46696">
    <property type="entry name" value="P450, PUTATIVE (EUROFUNG)-RELATED"/>
    <property type="match status" value="1"/>
</dbReference>
<comment type="caution">
    <text evidence="3">The sequence shown here is derived from an EMBL/GenBank/DDBJ whole genome shotgun (WGS) entry which is preliminary data.</text>
</comment>